<sequence length="283" mass="31657">MAEKKANNDPAALVLTRLVFKVLTPVFPGLMNRLAYKLWITPPRFTPPEREQVFLQRAKAGFVLVNDLKIRTWAWGEGPTILFAHGWGGRGTQACGFIDELNQAGFQVVSLDMPAHGQSDGKRTNAIEMGYAVDEVIKQIDHLHAVITHSFGGMIFAHYYNDNVALKKIVMICPPSTLNTAFNQFSETLQLSDSVKAYIIKTLKKNFGDDVVEQFSLIKNGARITQPVLIVHDEQDDVVPYQDGKDIANILQHGSFYGTKELGHRKVLYEKSVINAILEFVKS</sequence>
<dbReference type="InterPro" id="IPR029058">
    <property type="entry name" value="AB_hydrolase_fold"/>
</dbReference>
<dbReference type="EMBL" id="LKAJ01000004">
    <property type="protein sequence ID" value="KRG21607.1"/>
    <property type="molecule type" value="Genomic_DNA"/>
</dbReference>
<comment type="caution">
    <text evidence="2">The sequence shown here is derived from an EMBL/GenBank/DDBJ whole genome shotgun (WGS) entry which is preliminary data.</text>
</comment>
<dbReference type="STRING" id="295108.HT99x_01360"/>
<dbReference type="Pfam" id="PF00561">
    <property type="entry name" value="Abhydrolase_1"/>
    <property type="match status" value="1"/>
</dbReference>
<dbReference type="Gene3D" id="3.40.50.1820">
    <property type="entry name" value="alpha/beta hydrolase"/>
    <property type="match status" value="1"/>
</dbReference>
<evidence type="ECO:0000259" key="1">
    <source>
        <dbReference type="Pfam" id="PF00561"/>
    </source>
</evidence>
<keyword evidence="4" id="KW-1185">Reference proteome</keyword>
<dbReference type="AlphaFoldDB" id="A0A0Q9YXY9"/>
<proteinExistence type="predicted"/>
<evidence type="ECO:0000313" key="2">
    <source>
        <dbReference type="EMBL" id="KRG21607.1"/>
    </source>
</evidence>
<evidence type="ECO:0000313" key="3">
    <source>
        <dbReference type="EMBL" id="MCS5711536.1"/>
    </source>
</evidence>
<evidence type="ECO:0000313" key="4">
    <source>
        <dbReference type="Proteomes" id="UP000051497"/>
    </source>
</evidence>
<dbReference type="InterPro" id="IPR050266">
    <property type="entry name" value="AB_hydrolase_sf"/>
</dbReference>
<gene>
    <name evidence="3" type="ORF">HT99x_008815</name>
    <name evidence="2" type="ORF">HT99x_01360</name>
</gene>
<dbReference type="PANTHER" id="PTHR43798">
    <property type="entry name" value="MONOACYLGLYCEROL LIPASE"/>
    <property type="match status" value="1"/>
</dbReference>
<protein>
    <submittedName>
        <fullName evidence="3">Alpha/beta hydrolase</fullName>
    </submittedName>
    <submittedName>
        <fullName evidence="2">Esterase</fullName>
    </submittedName>
</protein>
<dbReference type="EMBL" id="LKAJ02000001">
    <property type="protein sequence ID" value="MCS5711536.1"/>
    <property type="molecule type" value="Genomic_DNA"/>
</dbReference>
<organism evidence="2">
    <name type="scientific">Candidatus Berkiella aquae</name>
    <dbReference type="NCBI Taxonomy" id="295108"/>
    <lineage>
        <taxon>Bacteria</taxon>
        <taxon>Pseudomonadati</taxon>
        <taxon>Pseudomonadota</taxon>
        <taxon>Gammaproteobacteria</taxon>
        <taxon>Candidatus Berkiellales</taxon>
        <taxon>Candidatus Berkiellaceae</taxon>
        <taxon>Candidatus Berkiella</taxon>
    </lineage>
</organism>
<name>A0A0Q9YXY9_9GAMM</name>
<feature type="domain" description="AB hydrolase-1" evidence="1">
    <location>
        <begin position="79"/>
        <end position="182"/>
    </location>
</feature>
<accession>A0A0Q9YXY9</accession>
<dbReference type="SUPFAM" id="SSF53474">
    <property type="entry name" value="alpha/beta-Hydrolases"/>
    <property type="match status" value="1"/>
</dbReference>
<dbReference type="InterPro" id="IPR000073">
    <property type="entry name" value="AB_hydrolase_1"/>
</dbReference>
<dbReference type="OrthoDB" id="9785847at2"/>
<reference evidence="2" key="1">
    <citation type="submission" date="2015-09" db="EMBL/GenBank/DDBJ databases">
        <title>Draft Genome Sequences of Two Novel Amoeba-resistant Intranuclear Bacteria, Candidatus Berkiella cookevillensis and Candidatus Berkiella aquae.</title>
        <authorList>
            <person name="Mehari Y.T."/>
            <person name="Arivett B.A."/>
            <person name="Farone A.L."/>
            <person name="Gunderson J.H."/>
            <person name="Farone M.B."/>
        </authorList>
    </citation>
    <scope>NUCLEOTIDE SEQUENCE [LARGE SCALE GENOMIC DNA]</scope>
    <source>
        <strain evidence="2">HT99</strain>
    </source>
</reference>
<keyword evidence="3" id="KW-0378">Hydrolase</keyword>
<reference evidence="3" key="3">
    <citation type="submission" date="2021-06" db="EMBL/GenBank/DDBJ databases">
        <title>Genomic Description and Analysis of Intracellular Bacteria, Candidatus Berkiella cookevillensis and Candidatus Berkiella aquae.</title>
        <authorList>
            <person name="Kidane D.T."/>
            <person name="Mehari Y.T."/>
            <person name="Rice F.C."/>
            <person name="Arivett B.A."/>
            <person name="Farone A.L."/>
            <person name="Berk S.G."/>
            <person name="Farone M.B."/>
        </authorList>
    </citation>
    <scope>NUCLEOTIDE SEQUENCE</scope>
    <source>
        <strain evidence="3">HT99</strain>
    </source>
</reference>
<dbReference type="Proteomes" id="UP000051497">
    <property type="component" value="Unassembled WGS sequence"/>
</dbReference>
<reference evidence="3" key="2">
    <citation type="journal article" date="2016" name="Genome Announc.">
        <title>Draft Genome Sequences of Two Novel Amoeba-Resistant Intranuclear Bacteria, 'Candidatus Berkiella cookevillensis' and 'Candidatus Berkiella aquae'.</title>
        <authorList>
            <person name="Mehari Y.T."/>
            <person name="Arivett B.A."/>
            <person name="Farone A.L."/>
            <person name="Gunderson J.H."/>
            <person name="Farone M.B."/>
        </authorList>
    </citation>
    <scope>NUCLEOTIDE SEQUENCE</scope>
    <source>
        <strain evidence="3">HT99</strain>
    </source>
</reference>
<dbReference type="RefSeq" id="WP_075065987.1">
    <property type="nucleotide sequence ID" value="NZ_LKAJ02000001.1"/>
</dbReference>
<dbReference type="GO" id="GO:0016787">
    <property type="term" value="F:hydrolase activity"/>
    <property type="evidence" value="ECO:0007669"/>
    <property type="project" value="UniProtKB-KW"/>
</dbReference>